<dbReference type="HOGENOM" id="CLU_2017537_0_0_1"/>
<evidence type="ECO:0000313" key="1">
    <source>
        <dbReference type="EMBL" id="EFX70906.1"/>
    </source>
</evidence>
<keyword evidence="2" id="KW-1185">Reference proteome</keyword>
<dbReference type="SUPFAM" id="SSF57903">
    <property type="entry name" value="FYVE/PHD zinc finger"/>
    <property type="match status" value="1"/>
</dbReference>
<dbReference type="InParanoid" id="E9HBJ3"/>
<gene>
    <name evidence="1" type="ORF">DAPPUDRAFT_112283</name>
</gene>
<evidence type="ECO:0008006" key="3">
    <source>
        <dbReference type="Google" id="ProtNLM"/>
    </source>
</evidence>
<dbReference type="InterPro" id="IPR011011">
    <property type="entry name" value="Znf_FYVE_PHD"/>
</dbReference>
<name>E9HBJ3_DAPPU</name>
<dbReference type="KEGG" id="dpx:DAPPUDRAFT_112283"/>
<reference evidence="1 2" key="1">
    <citation type="journal article" date="2011" name="Science">
        <title>The ecoresponsive genome of Daphnia pulex.</title>
        <authorList>
            <person name="Colbourne J.K."/>
            <person name="Pfrender M.E."/>
            <person name="Gilbert D."/>
            <person name="Thomas W.K."/>
            <person name="Tucker A."/>
            <person name="Oakley T.H."/>
            <person name="Tokishita S."/>
            <person name="Aerts A."/>
            <person name="Arnold G.J."/>
            <person name="Basu M.K."/>
            <person name="Bauer D.J."/>
            <person name="Caceres C.E."/>
            <person name="Carmel L."/>
            <person name="Casola C."/>
            <person name="Choi J.H."/>
            <person name="Detter J.C."/>
            <person name="Dong Q."/>
            <person name="Dusheyko S."/>
            <person name="Eads B.D."/>
            <person name="Frohlich T."/>
            <person name="Geiler-Samerotte K.A."/>
            <person name="Gerlach D."/>
            <person name="Hatcher P."/>
            <person name="Jogdeo S."/>
            <person name="Krijgsveld J."/>
            <person name="Kriventseva E.V."/>
            <person name="Kultz D."/>
            <person name="Laforsch C."/>
            <person name="Lindquist E."/>
            <person name="Lopez J."/>
            <person name="Manak J.R."/>
            <person name="Muller J."/>
            <person name="Pangilinan J."/>
            <person name="Patwardhan R.P."/>
            <person name="Pitluck S."/>
            <person name="Pritham E.J."/>
            <person name="Rechtsteiner A."/>
            <person name="Rho M."/>
            <person name="Rogozin I.B."/>
            <person name="Sakarya O."/>
            <person name="Salamov A."/>
            <person name="Schaack S."/>
            <person name="Shapiro H."/>
            <person name="Shiga Y."/>
            <person name="Skalitzky C."/>
            <person name="Smith Z."/>
            <person name="Souvorov A."/>
            <person name="Sung W."/>
            <person name="Tang Z."/>
            <person name="Tsuchiya D."/>
            <person name="Tu H."/>
            <person name="Vos H."/>
            <person name="Wang M."/>
            <person name="Wolf Y.I."/>
            <person name="Yamagata H."/>
            <person name="Yamada T."/>
            <person name="Ye Y."/>
            <person name="Shaw J.R."/>
            <person name="Andrews J."/>
            <person name="Crease T.J."/>
            <person name="Tang H."/>
            <person name="Lucas S.M."/>
            <person name="Robertson H.M."/>
            <person name="Bork P."/>
            <person name="Koonin E.V."/>
            <person name="Zdobnov E.M."/>
            <person name="Grigoriev I.V."/>
            <person name="Lynch M."/>
            <person name="Boore J.L."/>
        </authorList>
    </citation>
    <scope>NUCLEOTIDE SEQUENCE [LARGE SCALE GENOMIC DNA]</scope>
</reference>
<sequence>MDNVFSKVNCQSASYGNPIAKQFPLQCGERIEWFHGNCVGVKRSLAAKLDEHALQFTCNSCLAKDRQKFLEKDEENDKDEDESDGVRCYSSSQETVILSTQEMTPRDTVVMSPQFKWSDSNII</sequence>
<proteinExistence type="predicted"/>
<evidence type="ECO:0000313" key="2">
    <source>
        <dbReference type="Proteomes" id="UP000000305"/>
    </source>
</evidence>
<organism evidence="1 2">
    <name type="scientific">Daphnia pulex</name>
    <name type="common">Water flea</name>
    <dbReference type="NCBI Taxonomy" id="6669"/>
    <lineage>
        <taxon>Eukaryota</taxon>
        <taxon>Metazoa</taxon>
        <taxon>Ecdysozoa</taxon>
        <taxon>Arthropoda</taxon>
        <taxon>Crustacea</taxon>
        <taxon>Branchiopoda</taxon>
        <taxon>Diplostraca</taxon>
        <taxon>Cladocera</taxon>
        <taxon>Anomopoda</taxon>
        <taxon>Daphniidae</taxon>
        <taxon>Daphnia</taxon>
    </lineage>
</organism>
<dbReference type="Proteomes" id="UP000000305">
    <property type="component" value="Unassembled WGS sequence"/>
</dbReference>
<dbReference type="EMBL" id="GL732616">
    <property type="protein sequence ID" value="EFX70906.1"/>
    <property type="molecule type" value="Genomic_DNA"/>
</dbReference>
<protein>
    <recommendedName>
        <fullName evidence="3">Zinc finger PHD-type domain-containing protein</fullName>
    </recommendedName>
</protein>
<dbReference type="AlphaFoldDB" id="E9HBJ3"/>
<dbReference type="Gene3D" id="2.60.120.650">
    <property type="entry name" value="Cupin"/>
    <property type="match status" value="1"/>
</dbReference>
<accession>E9HBJ3</accession>